<gene>
    <name evidence="1" type="ORF">PICMEDRAFT_10597</name>
</gene>
<evidence type="ECO:0000313" key="2">
    <source>
        <dbReference type="Proteomes" id="UP000094455"/>
    </source>
</evidence>
<name>A0A1E3NNE5_9ASCO</name>
<dbReference type="AlphaFoldDB" id="A0A1E3NNE5"/>
<protein>
    <submittedName>
        <fullName evidence="1">Uncharacterized protein</fullName>
    </submittedName>
</protein>
<dbReference type="RefSeq" id="XP_019018735.1">
    <property type="nucleotide sequence ID" value="XM_019159697.1"/>
</dbReference>
<dbReference type="OrthoDB" id="3980520at2759"/>
<keyword evidence="2" id="KW-1185">Reference proteome</keyword>
<dbReference type="EMBL" id="KV454002">
    <property type="protein sequence ID" value="ODQ47622.1"/>
    <property type="molecule type" value="Genomic_DNA"/>
</dbReference>
<accession>A0A1E3NNE5</accession>
<dbReference type="Proteomes" id="UP000094455">
    <property type="component" value="Unassembled WGS sequence"/>
</dbReference>
<proteinExistence type="predicted"/>
<organism evidence="1 2">
    <name type="scientific">Pichia membranifaciens NRRL Y-2026</name>
    <dbReference type="NCBI Taxonomy" id="763406"/>
    <lineage>
        <taxon>Eukaryota</taxon>
        <taxon>Fungi</taxon>
        <taxon>Dikarya</taxon>
        <taxon>Ascomycota</taxon>
        <taxon>Saccharomycotina</taxon>
        <taxon>Pichiomycetes</taxon>
        <taxon>Pichiales</taxon>
        <taxon>Pichiaceae</taxon>
        <taxon>Pichia</taxon>
    </lineage>
</organism>
<reference evidence="1 2" key="1">
    <citation type="journal article" date="2016" name="Proc. Natl. Acad. Sci. U.S.A.">
        <title>Comparative genomics of biotechnologically important yeasts.</title>
        <authorList>
            <person name="Riley R."/>
            <person name="Haridas S."/>
            <person name="Wolfe K.H."/>
            <person name="Lopes M.R."/>
            <person name="Hittinger C.T."/>
            <person name="Goeker M."/>
            <person name="Salamov A.A."/>
            <person name="Wisecaver J.H."/>
            <person name="Long T.M."/>
            <person name="Calvey C.H."/>
            <person name="Aerts A.L."/>
            <person name="Barry K.W."/>
            <person name="Choi C."/>
            <person name="Clum A."/>
            <person name="Coughlan A.Y."/>
            <person name="Deshpande S."/>
            <person name="Douglass A.P."/>
            <person name="Hanson S.J."/>
            <person name="Klenk H.-P."/>
            <person name="LaButti K.M."/>
            <person name="Lapidus A."/>
            <person name="Lindquist E.A."/>
            <person name="Lipzen A.M."/>
            <person name="Meier-Kolthoff J.P."/>
            <person name="Ohm R.A."/>
            <person name="Otillar R.P."/>
            <person name="Pangilinan J.L."/>
            <person name="Peng Y."/>
            <person name="Rokas A."/>
            <person name="Rosa C.A."/>
            <person name="Scheuner C."/>
            <person name="Sibirny A.A."/>
            <person name="Slot J.C."/>
            <person name="Stielow J.B."/>
            <person name="Sun H."/>
            <person name="Kurtzman C.P."/>
            <person name="Blackwell M."/>
            <person name="Grigoriev I.V."/>
            <person name="Jeffries T.W."/>
        </authorList>
    </citation>
    <scope>NUCLEOTIDE SEQUENCE [LARGE SCALE GENOMIC DNA]</scope>
    <source>
        <strain evidence="1 2">NRRL Y-2026</strain>
    </source>
</reference>
<evidence type="ECO:0000313" key="1">
    <source>
        <dbReference type="EMBL" id="ODQ47622.1"/>
    </source>
</evidence>
<sequence length="445" mass="49294">MATKILLRDVRRALMKRPPRGAENLFERVGDSHENLFERVGDSHENVFGDAVLPELVDTHSTLLAQRHATEVDAEIPVLRSHIASSTLTPADFQRVKPDVSLRYVIRGRYASNLVATEDYFLVFASVGDLQEYSRACAVSEAKLDGSRINAKPVKTLDFAGYLRFLYPQLLADLADLPALVDIVQQGASKKKGHLEVLQQLLQGRRDLLERSPLATDTVLERAQALLSVQTPPDRQELVQRSCCVILRNVPANIATSKITAFFWDLAWFADGARTVRPVFFDKRTHFNTYVLAFADEASAKLCVRRADGHHLFYNPVLPVVSAELLQRASSLGGLMPENELHQPMFVGVLPVLQPGGHLPPDAHAQTVNLIANIFSLLAGNPSYKLVSVIVYVGNYKMAVTVLRHFQNAGLGGPVRRCLVKQMGPGLCVSAELTLHLHHNIRSKL</sequence>
<dbReference type="GeneID" id="30176384"/>